<dbReference type="InterPro" id="IPR027417">
    <property type="entry name" value="P-loop_NTPase"/>
</dbReference>
<proteinExistence type="inferred from homology"/>
<organism evidence="4">
    <name type="scientific">viral metagenome</name>
    <dbReference type="NCBI Taxonomy" id="1070528"/>
    <lineage>
        <taxon>unclassified sequences</taxon>
        <taxon>metagenomes</taxon>
        <taxon>organismal metagenomes</taxon>
    </lineage>
</organism>
<dbReference type="GO" id="GO:0016887">
    <property type="term" value="F:ATP hydrolysis activity"/>
    <property type="evidence" value="ECO:0007669"/>
    <property type="project" value="InterPro"/>
</dbReference>
<dbReference type="SMART" id="SM00382">
    <property type="entry name" value="AAA"/>
    <property type="match status" value="1"/>
</dbReference>
<evidence type="ECO:0000256" key="1">
    <source>
        <dbReference type="ARBA" id="ARBA00007448"/>
    </source>
</evidence>
<evidence type="ECO:0000259" key="3">
    <source>
        <dbReference type="SMART" id="SM00382"/>
    </source>
</evidence>
<keyword evidence="2" id="KW-0812">Transmembrane</keyword>
<dbReference type="InterPro" id="IPR003959">
    <property type="entry name" value="ATPase_AAA_core"/>
</dbReference>
<dbReference type="SUPFAM" id="SSF52540">
    <property type="entry name" value="P-loop containing nucleoside triphosphate hydrolases"/>
    <property type="match status" value="1"/>
</dbReference>
<dbReference type="Gene3D" id="3.40.50.300">
    <property type="entry name" value="P-loop containing nucleotide triphosphate hydrolases"/>
    <property type="match status" value="1"/>
</dbReference>
<dbReference type="Pfam" id="PF00004">
    <property type="entry name" value="AAA"/>
    <property type="match status" value="2"/>
</dbReference>
<dbReference type="EMBL" id="MN740108">
    <property type="protein sequence ID" value="QHT88072.1"/>
    <property type="molecule type" value="Genomic_DNA"/>
</dbReference>
<keyword evidence="2" id="KW-0472">Membrane</keyword>
<protein>
    <recommendedName>
        <fullName evidence="3">AAA+ ATPase domain-containing protein</fullName>
    </recommendedName>
</protein>
<dbReference type="AlphaFoldDB" id="A0A6C0I5L4"/>
<dbReference type="InterPro" id="IPR003593">
    <property type="entry name" value="AAA+_ATPase"/>
</dbReference>
<keyword evidence="2" id="KW-1133">Transmembrane helix</keyword>
<evidence type="ECO:0000313" key="4">
    <source>
        <dbReference type="EMBL" id="QHT88072.1"/>
    </source>
</evidence>
<sequence>MHHYMETLLLRYFTTGNIIIDSLLMYIFIEYLSSFTVKKLIRNIIHINYNQLKNYYYKRKYKTVTLTKRRYKISSKWGFEDRYETTKEIDAVINYISKNTTVNHYNYSKEDISNMHSSLGYLEPSESTYNINFKPFTNINDKFKEKEILLDIIVDMYDKGTDGQHTVNESHYKLYSDNMNILTEFINKCIKEYDEHLEQLTTVTKYYSIYQGEDVTKYREKPENTYLTFPLIVSKTFDNIFLPEKKRLLDDLNFFLNNKQWFINKGIQYSFGILLKGEPGTGKTSVIKAIAKYTNRHIIDVPLNKVKTMKELLNIFKENSNGMIYSTNENQYKKIPRSNCILVFEDIDCVCDLVLSREFKKEINNYMDNKKTKTEKDNKTDIKTDYVKIDTDDENNIFKKVVVKDKESDITLSSLLNVIDGILESNGIIYIITTNFPEKIDKALLRPGRINFTIDFKKSDYKTIKEMLEYFYDTQLPDDNIYNIQENIHTTSYVSGLCISYKNDIHKCIECLK</sequence>
<feature type="transmembrane region" description="Helical" evidence="2">
    <location>
        <begin position="12"/>
        <end position="32"/>
    </location>
</feature>
<accession>A0A6C0I5L4</accession>
<feature type="domain" description="AAA+ ATPase" evidence="3">
    <location>
        <begin position="269"/>
        <end position="460"/>
    </location>
</feature>
<dbReference type="InterPro" id="IPR050747">
    <property type="entry name" value="Mitochondrial_chaperone_BCS1"/>
</dbReference>
<dbReference type="PANTHER" id="PTHR23070">
    <property type="entry name" value="BCS1 AAA-TYPE ATPASE"/>
    <property type="match status" value="1"/>
</dbReference>
<reference evidence="4" key="1">
    <citation type="journal article" date="2020" name="Nature">
        <title>Giant virus diversity and host interactions through global metagenomics.</title>
        <authorList>
            <person name="Schulz F."/>
            <person name="Roux S."/>
            <person name="Paez-Espino D."/>
            <person name="Jungbluth S."/>
            <person name="Walsh D.A."/>
            <person name="Denef V.J."/>
            <person name="McMahon K.D."/>
            <person name="Konstantinidis K.T."/>
            <person name="Eloe-Fadrosh E.A."/>
            <person name="Kyrpides N.C."/>
            <person name="Woyke T."/>
        </authorList>
    </citation>
    <scope>NUCLEOTIDE SEQUENCE</scope>
    <source>
        <strain evidence="4">GVMAG-M-3300023184-24</strain>
    </source>
</reference>
<dbReference type="PRINTS" id="PR00830">
    <property type="entry name" value="ENDOLAPTASE"/>
</dbReference>
<comment type="similarity">
    <text evidence="1">Belongs to the AAA ATPase family. BCS1 subfamily.</text>
</comment>
<name>A0A6C0I5L4_9ZZZZ</name>
<dbReference type="GO" id="GO:0005524">
    <property type="term" value="F:ATP binding"/>
    <property type="evidence" value="ECO:0007669"/>
    <property type="project" value="InterPro"/>
</dbReference>
<evidence type="ECO:0000256" key="2">
    <source>
        <dbReference type="SAM" id="Phobius"/>
    </source>
</evidence>